<reference evidence="11 12" key="1">
    <citation type="submission" date="2019-03" db="EMBL/GenBank/DDBJ databases">
        <title>Arthrobacter sp. nov., an bacterium isolated from biocrust in Mu Us Desert.</title>
        <authorList>
            <person name="Lixiong L."/>
        </authorList>
    </citation>
    <scope>NUCLEOTIDE SEQUENCE [LARGE SCALE GENOMIC DNA]</scope>
    <source>
        <strain evidence="11 12">SLN-3</strain>
    </source>
</reference>
<dbReference type="Gene3D" id="1.10.3730.10">
    <property type="entry name" value="ProC C-terminal domain-like"/>
    <property type="match status" value="1"/>
</dbReference>
<comment type="subcellular location">
    <subcellularLocation>
        <location evidence="5">Cytoplasm</location>
    </subcellularLocation>
</comment>
<evidence type="ECO:0000256" key="4">
    <source>
        <dbReference type="ARBA" id="ARBA00058118"/>
    </source>
</evidence>
<keyword evidence="2 5" id="KW-0521">NADP</keyword>
<dbReference type="FunFam" id="1.10.3730.10:FF:000001">
    <property type="entry name" value="Pyrroline-5-carboxylate reductase"/>
    <property type="match status" value="1"/>
</dbReference>
<accession>A0A4R5TWF4</accession>
<dbReference type="Pfam" id="PF14748">
    <property type="entry name" value="P5CR_dimer"/>
    <property type="match status" value="1"/>
</dbReference>
<evidence type="ECO:0000256" key="8">
    <source>
        <dbReference type="RuleBase" id="RU003903"/>
    </source>
</evidence>
<evidence type="ECO:0000256" key="6">
    <source>
        <dbReference type="NCBIfam" id="TIGR00112"/>
    </source>
</evidence>
<evidence type="ECO:0000313" key="12">
    <source>
        <dbReference type="Proteomes" id="UP000295411"/>
    </source>
</evidence>
<proteinExistence type="inferred from homology"/>
<keyword evidence="5 8" id="KW-0641">Proline biosynthesis</keyword>
<evidence type="ECO:0000256" key="3">
    <source>
        <dbReference type="ARBA" id="ARBA00023002"/>
    </source>
</evidence>
<comment type="catalytic activity">
    <reaction evidence="5 8">
        <text>L-proline + NADP(+) = (S)-1-pyrroline-5-carboxylate + NADPH + 2 H(+)</text>
        <dbReference type="Rhea" id="RHEA:14109"/>
        <dbReference type="ChEBI" id="CHEBI:15378"/>
        <dbReference type="ChEBI" id="CHEBI:17388"/>
        <dbReference type="ChEBI" id="CHEBI:57783"/>
        <dbReference type="ChEBI" id="CHEBI:58349"/>
        <dbReference type="ChEBI" id="CHEBI:60039"/>
        <dbReference type="EC" id="1.5.1.2"/>
    </reaction>
</comment>
<dbReference type="InterPro" id="IPR053790">
    <property type="entry name" value="P5CR-like_CS"/>
</dbReference>
<dbReference type="GO" id="GO:0005737">
    <property type="term" value="C:cytoplasm"/>
    <property type="evidence" value="ECO:0007669"/>
    <property type="project" value="UniProtKB-SubCell"/>
</dbReference>
<dbReference type="PANTHER" id="PTHR11645:SF0">
    <property type="entry name" value="PYRROLINE-5-CARBOXYLATE REDUCTASE 3"/>
    <property type="match status" value="1"/>
</dbReference>
<name>A0A4R5TWF4_9MICC</name>
<feature type="domain" description="Pyrroline-5-carboxylate reductase catalytic N-terminal" evidence="9">
    <location>
        <begin position="9"/>
        <end position="106"/>
    </location>
</feature>
<evidence type="ECO:0000259" key="9">
    <source>
        <dbReference type="Pfam" id="PF03807"/>
    </source>
</evidence>
<comment type="pathway">
    <text evidence="5 8">Amino-acid biosynthesis; L-proline biosynthesis; L-proline from L-glutamate 5-semialdehyde: step 1/1.</text>
</comment>
<dbReference type="GO" id="GO:0055129">
    <property type="term" value="P:L-proline biosynthetic process"/>
    <property type="evidence" value="ECO:0007669"/>
    <property type="project" value="UniProtKB-UniRule"/>
</dbReference>
<dbReference type="Gene3D" id="3.40.50.720">
    <property type="entry name" value="NAD(P)-binding Rossmann-like Domain"/>
    <property type="match status" value="1"/>
</dbReference>
<dbReference type="SUPFAM" id="SSF51735">
    <property type="entry name" value="NAD(P)-binding Rossmann-fold domains"/>
    <property type="match status" value="1"/>
</dbReference>
<dbReference type="InterPro" id="IPR000304">
    <property type="entry name" value="Pyrroline-COOH_reductase"/>
</dbReference>
<dbReference type="PIRSF" id="PIRSF000193">
    <property type="entry name" value="Pyrrol-5-carb_rd"/>
    <property type="match status" value="1"/>
</dbReference>
<evidence type="ECO:0000256" key="2">
    <source>
        <dbReference type="ARBA" id="ARBA00022857"/>
    </source>
</evidence>
<evidence type="ECO:0000259" key="10">
    <source>
        <dbReference type="Pfam" id="PF14748"/>
    </source>
</evidence>
<dbReference type="NCBIfam" id="TIGR00112">
    <property type="entry name" value="proC"/>
    <property type="match status" value="1"/>
</dbReference>
<dbReference type="UniPathway" id="UPA00098">
    <property type="reaction ID" value="UER00361"/>
</dbReference>
<dbReference type="InterPro" id="IPR036291">
    <property type="entry name" value="NAD(P)-bd_dom_sf"/>
</dbReference>
<comment type="similarity">
    <text evidence="1 5 8">Belongs to the pyrroline-5-carboxylate reductase family.</text>
</comment>
<dbReference type="RefSeq" id="WP_133403741.1">
    <property type="nucleotide sequence ID" value="NZ_SMTK01000003.1"/>
</dbReference>
<evidence type="ECO:0000256" key="1">
    <source>
        <dbReference type="ARBA" id="ARBA00005525"/>
    </source>
</evidence>
<comment type="caution">
    <text evidence="11">The sequence shown here is derived from an EMBL/GenBank/DDBJ whole genome shotgun (WGS) entry which is preliminary data.</text>
</comment>
<feature type="binding site" evidence="7">
    <location>
        <position position="65"/>
    </location>
    <ligand>
        <name>NADPH</name>
        <dbReference type="ChEBI" id="CHEBI:57783"/>
    </ligand>
</feature>
<keyword evidence="5 8" id="KW-0028">Amino-acid biosynthesis</keyword>
<dbReference type="PANTHER" id="PTHR11645">
    <property type="entry name" value="PYRROLINE-5-CARBOXYLATE REDUCTASE"/>
    <property type="match status" value="1"/>
</dbReference>
<keyword evidence="12" id="KW-1185">Reference proteome</keyword>
<comment type="function">
    <text evidence="4 5">Catalyzes the reduction of 1-pyrroline-5-carboxylate (PCA) to L-proline.</text>
</comment>
<sequence length="281" mass="28700">MSETSLHLSFLGTGSMNEAILGGLLSAGRDPSSVTATVRRPDRAQELRDRYGIEVLAAEDNPEANQEASAAADVVVVGVKPAGVLPLAREIGPSLRPDTLVLSVAAAVTTAMIESVLPAGQPVIRTMPNTPSRLGRGVLSISAGASAGPEYLRTARDLLSAAGTVVEIPEEQVDALSAVSGSGPAYAFYLAEAMAAAGERLGLEPDLARLIANQTVAGAGFMLAEDGADAAALRRAVTSPNGTTQSAVETFDREGLAEIVARGARAATERAAEITRELGGS</sequence>
<evidence type="ECO:0000313" key="11">
    <source>
        <dbReference type="EMBL" id="TDK25475.1"/>
    </source>
</evidence>
<dbReference type="InterPro" id="IPR008927">
    <property type="entry name" value="6-PGluconate_DH-like_C_sf"/>
</dbReference>
<dbReference type="HAMAP" id="MF_01925">
    <property type="entry name" value="P5C_reductase"/>
    <property type="match status" value="1"/>
</dbReference>
<dbReference type="Proteomes" id="UP000295411">
    <property type="component" value="Unassembled WGS sequence"/>
</dbReference>
<dbReference type="InterPro" id="IPR028939">
    <property type="entry name" value="P5C_Rdtase_cat_N"/>
</dbReference>
<gene>
    <name evidence="5" type="primary">proC</name>
    <name evidence="11" type="ORF">E2F48_09465</name>
</gene>
<keyword evidence="5" id="KW-0963">Cytoplasm</keyword>
<dbReference type="InterPro" id="IPR029036">
    <property type="entry name" value="P5CR_dimer"/>
</dbReference>
<dbReference type="OrthoDB" id="9805754at2"/>
<dbReference type="EMBL" id="SMTK01000003">
    <property type="protein sequence ID" value="TDK25475.1"/>
    <property type="molecule type" value="Genomic_DNA"/>
</dbReference>
<dbReference type="EC" id="1.5.1.2" evidence="5 6"/>
<keyword evidence="3 5" id="KW-0560">Oxidoreductase</keyword>
<dbReference type="AlphaFoldDB" id="A0A4R5TWF4"/>
<protein>
    <recommendedName>
        <fullName evidence="5 6">Pyrroline-5-carboxylate reductase</fullName>
        <shortName evidence="5">P5C reductase</shortName>
        <shortName evidence="5">P5CR</shortName>
        <ecNumber evidence="5 6">1.5.1.2</ecNumber>
    </recommendedName>
    <alternativeName>
        <fullName evidence="5">PCA reductase</fullName>
    </alternativeName>
</protein>
<dbReference type="PROSITE" id="PS00521">
    <property type="entry name" value="P5CR"/>
    <property type="match status" value="1"/>
</dbReference>
<organism evidence="11 12">
    <name type="scientific">Arthrobacter crusticola</name>
    <dbReference type="NCBI Taxonomy" id="2547960"/>
    <lineage>
        <taxon>Bacteria</taxon>
        <taxon>Bacillati</taxon>
        <taxon>Actinomycetota</taxon>
        <taxon>Actinomycetes</taxon>
        <taxon>Micrococcales</taxon>
        <taxon>Micrococcaceae</taxon>
        <taxon>Arthrobacter</taxon>
    </lineage>
</organism>
<feature type="domain" description="Pyrroline-5-carboxylate reductase dimerisation" evidence="10">
    <location>
        <begin position="170"/>
        <end position="273"/>
    </location>
</feature>
<dbReference type="Pfam" id="PF03807">
    <property type="entry name" value="F420_oxidored"/>
    <property type="match status" value="1"/>
</dbReference>
<dbReference type="SUPFAM" id="SSF48179">
    <property type="entry name" value="6-phosphogluconate dehydrogenase C-terminal domain-like"/>
    <property type="match status" value="1"/>
</dbReference>
<evidence type="ECO:0000256" key="7">
    <source>
        <dbReference type="PIRSR" id="PIRSR000193-1"/>
    </source>
</evidence>
<comment type="catalytic activity">
    <reaction evidence="5">
        <text>L-proline + NAD(+) = (S)-1-pyrroline-5-carboxylate + NADH + 2 H(+)</text>
        <dbReference type="Rhea" id="RHEA:14105"/>
        <dbReference type="ChEBI" id="CHEBI:15378"/>
        <dbReference type="ChEBI" id="CHEBI:17388"/>
        <dbReference type="ChEBI" id="CHEBI:57540"/>
        <dbReference type="ChEBI" id="CHEBI:57945"/>
        <dbReference type="ChEBI" id="CHEBI:60039"/>
        <dbReference type="EC" id="1.5.1.2"/>
    </reaction>
</comment>
<feature type="binding site" evidence="7">
    <location>
        <begin position="11"/>
        <end position="16"/>
    </location>
    <ligand>
        <name>NADP(+)</name>
        <dbReference type="ChEBI" id="CHEBI:58349"/>
    </ligand>
</feature>
<evidence type="ECO:0000256" key="5">
    <source>
        <dbReference type="HAMAP-Rule" id="MF_01925"/>
    </source>
</evidence>
<dbReference type="GO" id="GO:0004735">
    <property type="term" value="F:pyrroline-5-carboxylate reductase activity"/>
    <property type="evidence" value="ECO:0007669"/>
    <property type="project" value="UniProtKB-UniRule"/>
</dbReference>